<organism evidence="2 3">
    <name type="scientific">Rathayibacter festucae DSM 15932</name>
    <dbReference type="NCBI Taxonomy" id="1328866"/>
    <lineage>
        <taxon>Bacteria</taxon>
        <taxon>Bacillati</taxon>
        <taxon>Actinomycetota</taxon>
        <taxon>Actinomycetes</taxon>
        <taxon>Micrococcales</taxon>
        <taxon>Microbacteriaceae</taxon>
        <taxon>Rathayibacter</taxon>
    </lineage>
</organism>
<dbReference type="RefSeq" id="WP_127886913.1">
    <property type="nucleotide sequence ID" value="NZ_CP028137.1"/>
</dbReference>
<dbReference type="AlphaFoldDB" id="A0A3Q9UZP6"/>
<proteinExistence type="predicted"/>
<dbReference type="EMBL" id="CP028137">
    <property type="protein sequence ID" value="AZZ52090.1"/>
    <property type="molecule type" value="Genomic_DNA"/>
</dbReference>
<feature type="domain" description="AbiEi antitoxin C-terminal" evidence="1">
    <location>
        <begin position="57"/>
        <end position="147"/>
    </location>
</feature>
<accession>A0A3Q9UZP6</accession>
<name>A0A3Q9UZP6_9MICO</name>
<reference evidence="2 3" key="1">
    <citation type="submission" date="2018-03" db="EMBL/GenBank/DDBJ databases">
        <title>Bacteriophage NCPPB3778 and a type I-E CRISPR drive the evolution of the US Biological Select Agent, Rathayibacter toxicus.</title>
        <authorList>
            <person name="Davis E.W.II."/>
            <person name="Tabima J.F."/>
            <person name="Weisberg A.J."/>
            <person name="Dantas Lopes L."/>
            <person name="Wiseman M.S."/>
            <person name="Wiseman M.S."/>
            <person name="Pupko T."/>
            <person name="Belcher M.S."/>
            <person name="Sechler A.J."/>
            <person name="Tancos M.A."/>
            <person name="Schroeder B.K."/>
            <person name="Murray T.D."/>
            <person name="Luster D.G."/>
            <person name="Schneider W.L."/>
            <person name="Rogers E."/>
            <person name="Andreote F.D."/>
            <person name="Grunwald N.J."/>
            <person name="Putnam M.L."/>
            <person name="Chang J.H."/>
        </authorList>
    </citation>
    <scope>NUCLEOTIDE SEQUENCE [LARGE SCALE GENOMIC DNA]</scope>
    <source>
        <strain evidence="2 3">DSM 15932</strain>
    </source>
</reference>
<gene>
    <name evidence="2" type="ORF">C1I64_08485</name>
</gene>
<dbReference type="Proteomes" id="UP000285317">
    <property type="component" value="Chromosome"/>
</dbReference>
<evidence type="ECO:0000313" key="2">
    <source>
        <dbReference type="EMBL" id="AZZ52090.1"/>
    </source>
</evidence>
<dbReference type="Pfam" id="PF09407">
    <property type="entry name" value="AbiEi_1"/>
    <property type="match status" value="1"/>
</dbReference>
<evidence type="ECO:0000313" key="3">
    <source>
        <dbReference type="Proteomes" id="UP000285317"/>
    </source>
</evidence>
<dbReference type="InterPro" id="IPR018547">
    <property type="entry name" value="AbiEi_C"/>
</dbReference>
<sequence>MTRLLPSVLLPGQLPLAELCAARLDGEVVALDEGFLLADLPVGPAERGAALRAVVPSKAVADRLSAAWVHGAMPAAPPVHSASIDRRNRLHPPMLARVRFHEVRLTDEDVVLLGGCSVTTPERTLIDLARTRSTCDDDLLRSLAAVTGVSLERVLERLDSGPPVSSRRIALLRLTAALG</sequence>
<protein>
    <recommendedName>
        <fullName evidence="1">AbiEi antitoxin C-terminal domain-containing protein</fullName>
    </recommendedName>
</protein>
<dbReference type="KEGG" id="rfs:C1I64_08485"/>
<evidence type="ECO:0000259" key="1">
    <source>
        <dbReference type="Pfam" id="PF09407"/>
    </source>
</evidence>